<accession>A0A4Q0PGC7</accession>
<dbReference type="Proteomes" id="UP000290608">
    <property type="component" value="Unassembled WGS sequence"/>
</dbReference>
<dbReference type="EMBL" id="QOVL01000020">
    <property type="protein sequence ID" value="RXG25933.1"/>
    <property type="molecule type" value="Genomic_DNA"/>
</dbReference>
<dbReference type="SUPFAM" id="SSF53474">
    <property type="entry name" value="alpha/beta-Hydrolases"/>
    <property type="match status" value="1"/>
</dbReference>
<dbReference type="PANTHER" id="PTHR43265">
    <property type="entry name" value="ESTERASE ESTD"/>
    <property type="match status" value="1"/>
</dbReference>
<dbReference type="InterPro" id="IPR029058">
    <property type="entry name" value="AB_hydrolase_fold"/>
</dbReference>
<dbReference type="PANTHER" id="PTHR43265:SF1">
    <property type="entry name" value="ESTERASE ESTD"/>
    <property type="match status" value="1"/>
</dbReference>
<feature type="signal peptide" evidence="1">
    <location>
        <begin position="1"/>
        <end position="18"/>
    </location>
</feature>
<dbReference type="InterPro" id="IPR053145">
    <property type="entry name" value="AB_hydrolase_Est10"/>
</dbReference>
<feature type="chain" id="PRO_5020669954" evidence="1">
    <location>
        <begin position="19"/>
        <end position="305"/>
    </location>
</feature>
<dbReference type="GO" id="GO:0052689">
    <property type="term" value="F:carboxylic ester hydrolase activity"/>
    <property type="evidence" value="ECO:0007669"/>
    <property type="project" value="TreeGrafter"/>
</dbReference>
<dbReference type="Gene3D" id="3.40.50.1820">
    <property type="entry name" value="alpha/beta hydrolase"/>
    <property type="match status" value="1"/>
</dbReference>
<reference evidence="2 3" key="1">
    <citation type="submission" date="2018-07" db="EMBL/GenBank/DDBJ databases">
        <title>Leeuwenhoekiella genomics.</title>
        <authorList>
            <person name="Tahon G."/>
            <person name="Willems A."/>
        </authorList>
    </citation>
    <scope>NUCLEOTIDE SEQUENCE [LARGE SCALE GENOMIC DNA]</scope>
    <source>
        <strain evidence="2 3">LMG 1345</strain>
    </source>
</reference>
<evidence type="ECO:0000256" key="1">
    <source>
        <dbReference type="SAM" id="SignalP"/>
    </source>
</evidence>
<evidence type="ECO:0000313" key="3">
    <source>
        <dbReference type="Proteomes" id="UP000290608"/>
    </source>
</evidence>
<keyword evidence="1" id="KW-0732">Signal</keyword>
<name>A0A4Q0PGC7_9FLAO</name>
<comment type="caution">
    <text evidence="2">The sequence shown here is derived from an EMBL/GenBank/DDBJ whole genome shotgun (WGS) entry which is preliminary data.</text>
</comment>
<proteinExistence type="predicted"/>
<dbReference type="AlphaFoldDB" id="A0A4Q0PGC7"/>
<sequence length="305" mass="34275">MRLAVFLCFILFLNTLHSQSLIESNIRVNHLISGTLLEQNIKSDTLAIIIPDSGATDRDGNQRNMQSNSLKFLAEGISNEGISTFRYDKRLIPLILQNTLREESLRFDDFVNDAVDIVKFFKEKYTSIILIGHAQGSLVAMLAAEEIEVAKIVSIAGMGQPIDKLIISQLELQAPGLVENAKQAFKDLKETGKSKNYSQGLISIFKPSVQPFMKSWVSYDPSEIITKLNLPILLIQGTKNLQIPQEQSELLKTVRPEAKLVLIKNMNHVLKEIEGDDLENSKSYNEPYRAISSELIKNIVSFIKE</sequence>
<gene>
    <name evidence="2" type="ORF">DSL99_3338</name>
</gene>
<organism evidence="2 3">
    <name type="scientific">Leeuwenhoekiella marinoflava</name>
    <dbReference type="NCBI Taxonomy" id="988"/>
    <lineage>
        <taxon>Bacteria</taxon>
        <taxon>Pseudomonadati</taxon>
        <taxon>Bacteroidota</taxon>
        <taxon>Flavobacteriia</taxon>
        <taxon>Flavobacteriales</taxon>
        <taxon>Flavobacteriaceae</taxon>
        <taxon>Leeuwenhoekiella</taxon>
    </lineage>
</organism>
<evidence type="ECO:0000313" key="2">
    <source>
        <dbReference type="EMBL" id="RXG25933.1"/>
    </source>
</evidence>
<protein>
    <submittedName>
        <fullName evidence="2">Uncharacterized protein</fullName>
    </submittedName>
</protein>
<dbReference type="STRING" id="1122159.SAMN02745246_03264"/>